<reference evidence="8 9" key="1">
    <citation type="journal article" date="2017" name="Plant Biotechnol. J.">
        <title>A comprehensive draft genome sequence for lupin (Lupinus angustifolius), an emerging health food: insights into plant-microbe interactions and legume evolution.</title>
        <authorList>
            <person name="Hane J.K."/>
            <person name="Ming Y."/>
            <person name="Kamphuis L.G."/>
            <person name="Nelson M.N."/>
            <person name="Garg G."/>
            <person name="Atkins C.A."/>
            <person name="Bayer P.E."/>
            <person name="Bravo A."/>
            <person name="Bringans S."/>
            <person name="Cannon S."/>
            <person name="Edwards D."/>
            <person name="Foley R."/>
            <person name="Gao L.L."/>
            <person name="Harrison M.J."/>
            <person name="Huang W."/>
            <person name="Hurgobin B."/>
            <person name="Li S."/>
            <person name="Liu C.W."/>
            <person name="McGrath A."/>
            <person name="Morahan G."/>
            <person name="Murray J."/>
            <person name="Weller J."/>
            <person name="Jian J."/>
            <person name="Singh K.B."/>
        </authorList>
    </citation>
    <scope>NUCLEOTIDE SEQUENCE [LARGE SCALE GENOMIC DNA]</scope>
    <source>
        <strain evidence="9">cv. Tanjil</strain>
        <tissue evidence="8">Whole plant</tissue>
    </source>
</reference>
<accession>A0A4P1RR20</accession>
<comment type="subcellular location">
    <subcellularLocation>
        <location evidence="1 7">Secreted</location>
    </subcellularLocation>
</comment>
<keyword evidence="4 7" id="KW-0964">Secreted</keyword>
<protein>
    <recommendedName>
        <fullName evidence="7">Epidermal patterning factor-like protein</fullName>
    </recommendedName>
</protein>
<evidence type="ECO:0000313" key="9">
    <source>
        <dbReference type="Proteomes" id="UP000188354"/>
    </source>
</evidence>
<dbReference type="Pfam" id="PF17181">
    <property type="entry name" value="EPF"/>
    <property type="match status" value="1"/>
</dbReference>
<dbReference type="GO" id="GO:0005576">
    <property type="term" value="C:extracellular region"/>
    <property type="evidence" value="ECO:0007669"/>
    <property type="project" value="UniProtKB-SubCell"/>
</dbReference>
<keyword evidence="5" id="KW-0732">Signal</keyword>
<dbReference type="PANTHER" id="PTHR33109">
    <property type="entry name" value="EPIDERMAL PATTERNING FACTOR-LIKE PROTEIN 4"/>
    <property type="match status" value="1"/>
</dbReference>
<keyword evidence="9" id="KW-1185">Reference proteome</keyword>
<organism evidence="8 9">
    <name type="scientific">Lupinus angustifolius</name>
    <name type="common">Narrow-leaved blue lupine</name>
    <dbReference type="NCBI Taxonomy" id="3871"/>
    <lineage>
        <taxon>Eukaryota</taxon>
        <taxon>Viridiplantae</taxon>
        <taxon>Streptophyta</taxon>
        <taxon>Embryophyta</taxon>
        <taxon>Tracheophyta</taxon>
        <taxon>Spermatophyta</taxon>
        <taxon>Magnoliopsida</taxon>
        <taxon>eudicotyledons</taxon>
        <taxon>Gunneridae</taxon>
        <taxon>Pentapetalae</taxon>
        <taxon>rosids</taxon>
        <taxon>fabids</taxon>
        <taxon>Fabales</taxon>
        <taxon>Fabaceae</taxon>
        <taxon>Papilionoideae</taxon>
        <taxon>50 kb inversion clade</taxon>
        <taxon>genistoids sensu lato</taxon>
        <taxon>core genistoids</taxon>
        <taxon>Genisteae</taxon>
        <taxon>Lupinus</taxon>
    </lineage>
</organism>
<evidence type="ECO:0000256" key="5">
    <source>
        <dbReference type="ARBA" id="ARBA00022729"/>
    </source>
</evidence>
<evidence type="ECO:0000256" key="4">
    <source>
        <dbReference type="ARBA" id="ARBA00022525"/>
    </source>
</evidence>
<evidence type="ECO:0000256" key="2">
    <source>
        <dbReference type="ARBA" id="ARBA00008127"/>
    </source>
</evidence>
<dbReference type="PANTHER" id="PTHR33109:SF4">
    <property type="entry name" value="EPIDERMAL PATTERNING FACTOR-LIKE PROTEIN 6"/>
    <property type="match status" value="1"/>
</dbReference>
<evidence type="ECO:0000256" key="7">
    <source>
        <dbReference type="RuleBase" id="RU367102"/>
    </source>
</evidence>
<keyword evidence="6" id="KW-1015">Disulfide bond</keyword>
<name>A0A4P1RR20_LUPAN</name>
<evidence type="ECO:0000313" key="8">
    <source>
        <dbReference type="EMBL" id="OIW16096.1"/>
    </source>
</evidence>
<dbReference type="GO" id="GO:0010052">
    <property type="term" value="P:guard cell differentiation"/>
    <property type="evidence" value="ECO:0007669"/>
    <property type="project" value="UniProtKB-UniRule"/>
</dbReference>
<proteinExistence type="inferred from homology"/>
<dbReference type="Proteomes" id="UP000188354">
    <property type="component" value="Chromosome LG02"/>
</dbReference>
<dbReference type="InterPro" id="IPR039455">
    <property type="entry name" value="EPFL"/>
</dbReference>
<dbReference type="Gramene" id="OIW16096">
    <property type="protein sequence ID" value="OIW16096"/>
    <property type="gene ID" value="TanjilG_18811"/>
</dbReference>
<dbReference type="STRING" id="3871.A0A4P1RR20"/>
<comment type="function">
    <text evidence="7">Controls stomatal patterning.</text>
</comment>
<dbReference type="AlphaFoldDB" id="A0A4P1RR20"/>
<comment type="similarity">
    <text evidence="2 7">Belongs to the plant cysteine rich small secretory peptide family. Epidermal patterning factor subfamily.</text>
</comment>
<evidence type="ECO:0000256" key="3">
    <source>
        <dbReference type="ARBA" id="ARBA00022473"/>
    </source>
</evidence>
<gene>
    <name evidence="8" type="ORF">TanjilG_18811</name>
</gene>
<keyword evidence="3 7" id="KW-0217">Developmental protein</keyword>
<evidence type="ECO:0000256" key="6">
    <source>
        <dbReference type="ARBA" id="ARBA00023157"/>
    </source>
</evidence>
<sequence>MDAGDDVDFQELEDKNGQGMVYEAKTEIQMNWPRRQLLLDGRLGSSPPKCTSKCGNCTPCKLAVVSVPPGPPRMMDYYPVIWKCNCGDKYYDP</sequence>
<evidence type="ECO:0000256" key="1">
    <source>
        <dbReference type="ARBA" id="ARBA00004613"/>
    </source>
</evidence>
<dbReference type="EMBL" id="CM007362">
    <property type="protein sequence ID" value="OIW16096.1"/>
    <property type="molecule type" value="Genomic_DNA"/>
</dbReference>